<comment type="caution">
    <text evidence="2">The sequence shown here is derived from an EMBL/GenBank/DDBJ whole genome shotgun (WGS) entry which is preliminary data.</text>
</comment>
<feature type="transmembrane region" description="Helical" evidence="1">
    <location>
        <begin position="111"/>
        <end position="136"/>
    </location>
</feature>
<feature type="transmembrane region" description="Helical" evidence="1">
    <location>
        <begin position="32"/>
        <end position="51"/>
    </location>
</feature>
<dbReference type="OrthoDB" id="2352837at2759"/>
<keyword evidence="1" id="KW-0472">Membrane</keyword>
<keyword evidence="1" id="KW-1133">Transmembrane helix</keyword>
<dbReference type="HOGENOM" id="CLU_072651_0_0_1"/>
<reference evidence="2 3" key="1">
    <citation type="submission" date="2014-02" db="EMBL/GenBank/DDBJ databases">
        <title>Single nucleus genome sequencing reveals high similarity among nuclei of an endomycorrhizal fungus.</title>
        <authorList>
            <person name="Lin K."/>
            <person name="Geurts R."/>
            <person name="Zhang Z."/>
            <person name="Limpens E."/>
            <person name="Saunders D.G."/>
            <person name="Mu D."/>
            <person name="Pang E."/>
            <person name="Cao H."/>
            <person name="Cha H."/>
            <person name="Lin T."/>
            <person name="Zhou Q."/>
            <person name="Shang Y."/>
            <person name="Li Y."/>
            <person name="Ivanov S."/>
            <person name="Sharma T."/>
            <person name="Velzen R.V."/>
            <person name="Ruijter N.D."/>
            <person name="Aanen D.K."/>
            <person name="Win J."/>
            <person name="Kamoun S."/>
            <person name="Bisseling T."/>
            <person name="Huang S."/>
        </authorList>
    </citation>
    <scope>NUCLEOTIDE SEQUENCE [LARGE SCALE GENOMIC DNA]</scope>
    <source>
        <strain evidence="3">DAOM197198w</strain>
    </source>
</reference>
<name>A0A015LD04_RHIIW</name>
<protein>
    <submittedName>
        <fullName evidence="2">Uncharacterized protein</fullName>
    </submittedName>
</protein>
<gene>
    <name evidence="2" type="ORF">RirG_250610</name>
</gene>
<accession>A0A015LD04</accession>
<dbReference type="AlphaFoldDB" id="A0A015LD04"/>
<keyword evidence="3" id="KW-1185">Reference proteome</keyword>
<proteinExistence type="predicted"/>
<evidence type="ECO:0000313" key="2">
    <source>
        <dbReference type="EMBL" id="EXX52718.1"/>
    </source>
</evidence>
<dbReference type="Proteomes" id="UP000022910">
    <property type="component" value="Unassembled WGS sequence"/>
</dbReference>
<sequence length="226" mass="26179">MENRIVIIPNITEAYLDGFKIDKVYPSSGFNLISIIPLFILNEQAVIVYYSPIINKRIFSKYVYGLVGGLEEEFVDFNAHTDHILTNLSTPNTTMLILRPVSKDILYQEEFYYDLASILSSIGGLFSFLSGVFVFLFGATKLAPWGFLQTYVFNYLCTEYRRKLVRKLKNKYKPIPFISGRTKNVTLEERVQNIENMLKEYYLDTDFLNLLVEDNNKVNDKADNKV</sequence>
<dbReference type="EMBL" id="JEMT01029234">
    <property type="protein sequence ID" value="EXX52718.1"/>
    <property type="molecule type" value="Genomic_DNA"/>
</dbReference>
<evidence type="ECO:0000313" key="3">
    <source>
        <dbReference type="Proteomes" id="UP000022910"/>
    </source>
</evidence>
<keyword evidence="1" id="KW-0812">Transmembrane</keyword>
<organism evidence="2 3">
    <name type="scientific">Rhizophagus irregularis (strain DAOM 197198w)</name>
    <name type="common">Glomus intraradices</name>
    <dbReference type="NCBI Taxonomy" id="1432141"/>
    <lineage>
        <taxon>Eukaryota</taxon>
        <taxon>Fungi</taxon>
        <taxon>Fungi incertae sedis</taxon>
        <taxon>Mucoromycota</taxon>
        <taxon>Glomeromycotina</taxon>
        <taxon>Glomeromycetes</taxon>
        <taxon>Glomerales</taxon>
        <taxon>Glomeraceae</taxon>
        <taxon>Rhizophagus</taxon>
    </lineage>
</organism>
<evidence type="ECO:0000256" key="1">
    <source>
        <dbReference type="SAM" id="Phobius"/>
    </source>
</evidence>